<dbReference type="EMBL" id="PDYF01000020">
    <property type="protein sequence ID" value="PHU34470.1"/>
    <property type="molecule type" value="Genomic_DNA"/>
</dbReference>
<comment type="caution">
    <text evidence="20">The sequence shown here is derived from an EMBL/GenBank/DDBJ whole genome shotgun (WGS) entry which is preliminary data.</text>
</comment>
<dbReference type="Gene3D" id="3.40.50.300">
    <property type="entry name" value="P-loop containing nucleotide triphosphate hydrolases"/>
    <property type="match status" value="1"/>
</dbReference>
<reference evidence="20 21" key="2">
    <citation type="submission" date="2017-10" db="EMBL/GenBank/DDBJ databases">
        <authorList>
            <person name="Banno H."/>
            <person name="Chua N.-H."/>
        </authorList>
    </citation>
    <scope>NUCLEOTIDE SEQUENCE [LARGE SCALE GENOMIC DNA]</scope>
    <source>
        <strain evidence="20 21">JK626</strain>
    </source>
</reference>
<comment type="catalytic activity">
    <reaction evidence="1">
        <text>adenosylcob(III)inamide + ATP = adenosylcob(III)inamide phosphate + ADP + H(+)</text>
        <dbReference type="Rhea" id="RHEA:15769"/>
        <dbReference type="ChEBI" id="CHEBI:2480"/>
        <dbReference type="ChEBI" id="CHEBI:15378"/>
        <dbReference type="ChEBI" id="CHEBI:30616"/>
        <dbReference type="ChEBI" id="CHEBI:58502"/>
        <dbReference type="ChEBI" id="CHEBI:456216"/>
        <dbReference type="EC" id="2.7.1.156"/>
    </reaction>
</comment>
<keyword evidence="13 20" id="KW-0418">Kinase</keyword>
<dbReference type="RefSeq" id="WP_099392244.1">
    <property type="nucleotide sequence ID" value="NZ_PDYF01000020.1"/>
</dbReference>
<evidence type="ECO:0000256" key="2">
    <source>
        <dbReference type="ARBA" id="ARBA00000711"/>
    </source>
</evidence>
<dbReference type="EC" id="2.7.7.62" evidence="9"/>
<keyword evidence="10" id="KW-0169">Cobalamin biosynthesis</keyword>
<comment type="catalytic activity">
    <reaction evidence="3">
        <text>adenosylcob(III)inamide + GTP = adenosylcob(III)inamide phosphate + GDP + H(+)</text>
        <dbReference type="Rhea" id="RHEA:15765"/>
        <dbReference type="ChEBI" id="CHEBI:2480"/>
        <dbReference type="ChEBI" id="CHEBI:15378"/>
        <dbReference type="ChEBI" id="CHEBI:37565"/>
        <dbReference type="ChEBI" id="CHEBI:58189"/>
        <dbReference type="ChEBI" id="CHEBI:58502"/>
        <dbReference type="EC" id="2.7.1.156"/>
    </reaction>
</comment>
<dbReference type="EC" id="2.7.1.156" evidence="8"/>
<evidence type="ECO:0000256" key="4">
    <source>
        <dbReference type="ARBA" id="ARBA00003889"/>
    </source>
</evidence>
<organism evidence="20 21">
    <name type="scientific">Pseudobutyrivibrio ruminis</name>
    <dbReference type="NCBI Taxonomy" id="46206"/>
    <lineage>
        <taxon>Bacteria</taxon>
        <taxon>Bacillati</taxon>
        <taxon>Bacillota</taxon>
        <taxon>Clostridia</taxon>
        <taxon>Lachnospirales</taxon>
        <taxon>Lachnospiraceae</taxon>
        <taxon>Pseudobutyrivibrio</taxon>
    </lineage>
</organism>
<dbReference type="PANTHER" id="PTHR34848">
    <property type="match status" value="1"/>
</dbReference>
<keyword evidence="15 19" id="KW-0342">GTP-binding</keyword>
<feature type="active site" description="GMP-histidine intermediate" evidence="18">
    <location>
        <position position="49"/>
    </location>
</feature>
<dbReference type="AlphaFoldDB" id="A0A2G3DUA4"/>
<keyword evidence="14" id="KW-0067">ATP-binding</keyword>
<reference evidence="20 21" key="1">
    <citation type="submission" date="2017-10" db="EMBL/GenBank/DDBJ databases">
        <title>Resolving the taxonomy of Roseburia spp., Eubacterium rectale and Agathobacter spp. through phylogenomic analysis.</title>
        <authorList>
            <person name="Sheridan P.O."/>
            <person name="Walker A.W."/>
            <person name="Duncan S.H."/>
            <person name="Scott K.P."/>
            <person name="Toole P.W.O."/>
            <person name="Luis P."/>
            <person name="Flint H.J."/>
        </authorList>
    </citation>
    <scope>NUCLEOTIDE SEQUENCE [LARGE SCALE GENOMIC DNA]</scope>
    <source>
        <strain evidence="20 21">JK626</strain>
    </source>
</reference>
<comment type="function">
    <text evidence="4">Catalyzes ATP-dependent phosphorylation of adenosylcobinamide and addition of GMP to adenosylcobinamide phosphate.</text>
</comment>
<feature type="binding site" evidence="19">
    <location>
        <begin position="50"/>
        <end position="53"/>
    </location>
    <ligand>
        <name>GTP</name>
        <dbReference type="ChEBI" id="CHEBI:37565"/>
    </ligand>
</feature>
<evidence type="ECO:0000256" key="8">
    <source>
        <dbReference type="ARBA" id="ARBA00012016"/>
    </source>
</evidence>
<evidence type="ECO:0000256" key="3">
    <source>
        <dbReference type="ARBA" id="ARBA00001522"/>
    </source>
</evidence>
<evidence type="ECO:0000313" key="20">
    <source>
        <dbReference type="EMBL" id="PHU34470.1"/>
    </source>
</evidence>
<evidence type="ECO:0000256" key="17">
    <source>
        <dbReference type="ARBA" id="ARBA00030571"/>
    </source>
</evidence>
<protein>
    <recommendedName>
        <fullName evidence="16">Adenosylcobinamide kinase</fullName>
        <ecNumber evidence="8">2.7.1.156</ecNumber>
        <ecNumber evidence="9">2.7.7.62</ecNumber>
    </recommendedName>
    <alternativeName>
        <fullName evidence="17">Adenosylcobinamide-phosphate guanylyltransferase</fullName>
    </alternativeName>
</protein>
<keyword evidence="12 19" id="KW-0547">Nucleotide-binding</keyword>
<comment type="catalytic activity">
    <reaction evidence="2">
        <text>adenosylcob(III)inamide phosphate + GTP + H(+) = adenosylcob(III)inamide-GDP + diphosphate</text>
        <dbReference type="Rhea" id="RHEA:22712"/>
        <dbReference type="ChEBI" id="CHEBI:15378"/>
        <dbReference type="ChEBI" id="CHEBI:33019"/>
        <dbReference type="ChEBI" id="CHEBI:37565"/>
        <dbReference type="ChEBI" id="CHEBI:58502"/>
        <dbReference type="ChEBI" id="CHEBI:60487"/>
        <dbReference type="EC" id="2.7.7.62"/>
    </reaction>
</comment>
<dbReference type="GO" id="GO:0009236">
    <property type="term" value="P:cobalamin biosynthetic process"/>
    <property type="evidence" value="ECO:0007669"/>
    <property type="project" value="UniProtKB-UniPathway"/>
</dbReference>
<dbReference type="Pfam" id="PF02283">
    <property type="entry name" value="CobU"/>
    <property type="match status" value="1"/>
</dbReference>
<dbReference type="GO" id="GO:0005525">
    <property type="term" value="F:GTP binding"/>
    <property type="evidence" value="ECO:0007669"/>
    <property type="project" value="UniProtKB-KW"/>
</dbReference>
<evidence type="ECO:0000256" key="5">
    <source>
        <dbReference type="ARBA" id="ARBA00004692"/>
    </source>
</evidence>
<dbReference type="InterPro" id="IPR003203">
    <property type="entry name" value="CobU/CobP"/>
</dbReference>
<evidence type="ECO:0000256" key="15">
    <source>
        <dbReference type="ARBA" id="ARBA00023134"/>
    </source>
</evidence>
<evidence type="ECO:0000256" key="7">
    <source>
        <dbReference type="ARBA" id="ARBA00007490"/>
    </source>
</evidence>
<sequence>MITLIYGGSSSGKSSYAEDYVCKSNYKNKYYLATMVPYDEESKERVKRHRDLRAGKDFVTLEHSVDITDAIPEVLTVDSGDFSTDSRLSQEDIILLECMSNLVANEMFRDGQVFPSDYCIKKIMENVKELHQKVKNIVIVTNNVFEDSAEYDEGTKDYLRALGKINQNISALADEVYEVVVGIAIPIKEKGRVL</sequence>
<dbReference type="GO" id="GO:0008820">
    <property type="term" value="F:cobinamide phosphate guanylyltransferase activity"/>
    <property type="evidence" value="ECO:0007669"/>
    <property type="project" value="UniProtKB-EC"/>
</dbReference>
<dbReference type="GO" id="GO:0005524">
    <property type="term" value="F:ATP binding"/>
    <property type="evidence" value="ECO:0007669"/>
    <property type="project" value="UniProtKB-KW"/>
</dbReference>
<evidence type="ECO:0000313" key="21">
    <source>
        <dbReference type="Proteomes" id="UP000225889"/>
    </source>
</evidence>
<comment type="pathway">
    <text evidence="6">Cofactor biosynthesis; adenosylcobalamin biosynthesis; adenosylcobalamin from cob(II)yrinate a,c-diamide: step 5/7.</text>
</comment>
<proteinExistence type="inferred from homology"/>
<evidence type="ECO:0000256" key="18">
    <source>
        <dbReference type="PIRSR" id="PIRSR006135-1"/>
    </source>
</evidence>
<evidence type="ECO:0000256" key="9">
    <source>
        <dbReference type="ARBA" id="ARBA00012523"/>
    </source>
</evidence>
<accession>A0A2G3DUA4</accession>
<comment type="similarity">
    <text evidence="7">Belongs to the CobU/CobP family.</text>
</comment>
<dbReference type="UniPathway" id="UPA00148">
    <property type="reaction ID" value="UER00236"/>
</dbReference>
<evidence type="ECO:0000256" key="19">
    <source>
        <dbReference type="PIRSR" id="PIRSR006135-2"/>
    </source>
</evidence>
<evidence type="ECO:0000256" key="14">
    <source>
        <dbReference type="ARBA" id="ARBA00022840"/>
    </source>
</evidence>
<evidence type="ECO:0000256" key="11">
    <source>
        <dbReference type="ARBA" id="ARBA00022679"/>
    </source>
</evidence>
<evidence type="ECO:0000256" key="1">
    <source>
        <dbReference type="ARBA" id="ARBA00000312"/>
    </source>
</evidence>
<comment type="pathway">
    <text evidence="5">Cofactor biosynthesis; adenosylcobalamin biosynthesis; adenosylcobalamin from cob(II)yrinate a,c-diamide: step 6/7.</text>
</comment>
<feature type="binding site" evidence="19">
    <location>
        <position position="62"/>
    </location>
    <ligand>
        <name>GTP</name>
        <dbReference type="ChEBI" id="CHEBI:37565"/>
    </ligand>
</feature>
<name>A0A2G3DUA4_9FIRM</name>
<dbReference type="PANTHER" id="PTHR34848:SF1">
    <property type="entry name" value="BIFUNCTIONAL ADENOSYLCOBALAMIN BIOSYNTHESIS PROTEIN COBU"/>
    <property type="match status" value="1"/>
</dbReference>
<evidence type="ECO:0000256" key="16">
    <source>
        <dbReference type="ARBA" id="ARBA00029570"/>
    </source>
</evidence>
<feature type="binding site" evidence="19">
    <location>
        <begin position="7"/>
        <end position="14"/>
    </location>
    <ligand>
        <name>GTP</name>
        <dbReference type="ChEBI" id="CHEBI:37565"/>
    </ligand>
</feature>
<dbReference type="GO" id="GO:0043752">
    <property type="term" value="F:adenosylcobinamide kinase activity"/>
    <property type="evidence" value="ECO:0007669"/>
    <property type="project" value="UniProtKB-EC"/>
</dbReference>
<evidence type="ECO:0000256" key="6">
    <source>
        <dbReference type="ARBA" id="ARBA00005159"/>
    </source>
</evidence>
<dbReference type="SUPFAM" id="SSF52540">
    <property type="entry name" value="P-loop containing nucleoside triphosphate hydrolases"/>
    <property type="match status" value="1"/>
</dbReference>
<gene>
    <name evidence="20" type="ORF">CSX01_09770</name>
</gene>
<dbReference type="PIRSF" id="PIRSF006135">
    <property type="entry name" value="CobU"/>
    <property type="match status" value="1"/>
</dbReference>
<keyword evidence="11" id="KW-0808">Transferase</keyword>
<evidence type="ECO:0000256" key="10">
    <source>
        <dbReference type="ARBA" id="ARBA00022573"/>
    </source>
</evidence>
<evidence type="ECO:0000256" key="12">
    <source>
        <dbReference type="ARBA" id="ARBA00022741"/>
    </source>
</evidence>
<evidence type="ECO:0000256" key="13">
    <source>
        <dbReference type="ARBA" id="ARBA00022777"/>
    </source>
</evidence>
<dbReference type="InterPro" id="IPR027417">
    <property type="entry name" value="P-loop_NTPase"/>
</dbReference>
<dbReference type="Proteomes" id="UP000225889">
    <property type="component" value="Unassembled WGS sequence"/>
</dbReference>
<feature type="binding site" evidence="19">
    <location>
        <position position="97"/>
    </location>
    <ligand>
        <name>GTP</name>
        <dbReference type="ChEBI" id="CHEBI:37565"/>
    </ligand>
</feature>